<dbReference type="Pfam" id="PF22740">
    <property type="entry name" value="PapZ_C"/>
    <property type="match status" value="1"/>
</dbReference>
<feature type="domain" description="RapZ C-terminal" evidence="6">
    <location>
        <begin position="165"/>
        <end position="284"/>
    </location>
</feature>
<accession>A0A1H1KW67</accession>
<dbReference type="PIRSF" id="PIRSF005052">
    <property type="entry name" value="P-loopkin"/>
    <property type="match status" value="1"/>
</dbReference>
<protein>
    <submittedName>
        <fullName evidence="7">UPF0042 nucleotide-binding protein</fullName>
    </submittedName>
</protein>
<evidence type="ECO:0000313" key="8">
    <source>
        <dbReference type="Proteomes" id="UP000199649"/>
    </source>
</evidence>
<dbReference type="InterPro" id="IPR053930">
    <property type="entry name" value="RapZ-like_N"/>
</dbReference>
<dbReference type="EMBL" id="LT629734">
    <property type="protein sequence ID" value="SDR66513.1"/>
    <property type="molecule type" value="Genomic_DNA"/>
</dbReference>
<evidence type="ECO:0000256" key="1">
    <source>
        <dbReference type="ARBA" id="ARBA00022741"/>
    </source>
</evidence>
<name>A0A1H1KW67_9MICO</name>
<sequence length="287" mass="31487">MNAREIVIITGMSGAGRTTVANALEDLGWFVVDNLPPTMLRALVRTAAGNASTEPKLAIVVDVRGGALFDDARRFVEMLRAEHQVRVLFLEASDAELVRRYEQVRRPHPLQGDGTILDGIRMERTRLESLRGMADDLLDTTGLNPHQLTTRVGERFAPGGELEVTLTVMSFGFKYGLPVDADLIADMRFLPNPFWMPELRGHDGTEAVVRDYVLQQEGAAEFADRYIEALGPVLAGFARENKLHAVLGVGCTGGKHRSVAMAEHLAGRLNGTPGLRVAVKHRDLGRE</sequence>
<keyword evidence="3 4" id="KW-0342">GTP-binding</keyword>
<keyword evidence="2 4" id="KW-0067">ATP-binding</keyword>
<dbReference type="GO" id="GO:0005524">
    <property type="term" value="F:ATP binding"/>
    <property type="evidence" value="ECO:0007669"/>
    <property type="project" value="UniProtKB-UniRule"/>
</dbReference>
<feature type="domain" description="RapZ-like N-terminal" evidence="5">
    <location>
        <begin position="5"/>
        <end position="157"/>
    </location>
</feature>
<dbReference type="InterPro" id="IPR027417">
    <property type="entry name" value="P-loop_NTPase"/>
</dbReference>
<keyword evidence="8" id="KW-1185">Reference proteome</keyword>
<feature type="binding site" evidence="4">
    <location>
        <begin position="11"/>
        <end position="18"/>
    </location>
    <ligand>
        <name>ATP</name>
        <dbReference type="ChEBI" id="CHEBI:30616"/>
    </ligand>
</feature>
<evidence type="ECO:0000256" key="4">
    <source>
        <dbReference type="HAMAP-Rule" id="MF_00636"/>
    </source>
</evidence>
<dbReference type="GO" id="GO:0005525">
    <property type="term" value="F:GTP binding"/>
    <property type="evidence" value="ECO:0007669"/>
    <property type="project" value="UniProtKB-UniRule"/>
</dbReference>
<dbReference type="HAMAP" id="MF_00636">
    <property type="entry name" value="RapZ_like"/>
    <property type="match status" value="1"/>
</dbReference>
<reference evidence="8" key="1">
    <citation type="submission" date="2016-10" db="EMBL/GenBank/DDBJ databases">
        <authorList>
            <person name="Varghese N."/>
            <person name="Submissions S."/>
        </authorList>
    </citation>
    <scope>NUCLEOTIDE SEQUENCE [LARGE SCALE GENOMIC DNA]</scope>
    <source>
        <strain evidence="8">DSM 22965</strain>
    </source>
</reference>
<dbReference type="SUPFAM" id="SSF52540">
    <property type="entry name" value="P-loop containing nucleoside triphosphate hydrolases"/>
    <property type="match status" value="1"/>
</dbReference>
<dbReference type="AlphaFoldDB" id="A0A1H1KW67"/>
<dbReference type="PANTHER" id="PTHR30448">
    <property type="entry name" value="RNASE ADAPTER PROTEIN RAPZ"/>
    <property type="match status" value="1"/>
</dbReference>
<dbReference type="Pfam" id="PF03668">
    <property type="entry name" value="RapZ-like_N"/>
    <property type="match status" value="1"/>
</dbReference>
<dbReference type="InterPro" id="IPR005337">
    <property type="entry name" value="RapZ-like"/>
</dbReference>
<dbReference type="NCBIfam" id="NF003828">
    <property type="entry name" value="PRK05416.1"/>
    <property type="match status" value="1"/>
</dbReference>
<keyword evidence="1 4" id="KW-0547">Nucleotide-binding</keyword>
<evidence type="ECO:0000256" key="2">
    <source>
        <dbReference type="ARBA" id="ARBA00022840"/>
    </source>
</evidence>
<proteinExistence type="inferred from homology"/>
<evidence type="ECO:0000256" key="3">
    <source>
        <dbReference type="ARBA" id="ARBA00023134"/>
    </source>
</evidence>
<dbReference type="STRING" id="684552.SAMN04489719_0192"/>
<evidence type="ECO:0000259" key="6">
    <source>
        <dbReference type="Pfam" id="PF22740"/>
    </source>
</evidence>
<dbReference type="Gene3D" id="3.40.50.300">
    <property type="entry name" value="P-loop containing nucleotide triphosphate hydrolases"/>
    <property type="match status" value="1"/>
</dbReference>
<feature type="binding site" evidence="4">
    <location>
        <begin position="62"/>
        <end position="65"/>
    </location>
    <ligand>
        <name>GTP</name>
        <dbReference type="ChEBI" id="CHEBI:37565"/>
    </ligand>
</feature>
<gene>
    <name evidence="7" type="ORF">SAMN04489719_0192</name>
</gene>
<dbReference type="PANTHER" id="PTHR30448:SF0">
    <property type="entry name" value="RNASE ADAPTER PROTEIN RAPZ"/>
    <property type="match status" value="1"/>
</dbReference>
<dbReference type="RefSeq" id="WP_407922509.1">
    <property type="nucleotide sequence ID" value="NZ_LT629734.1"/>
</dbReference>
<evidence type="ECO:0000313" key="7">
    <source>
        <dbReference type="EMBL" id="SDR66513.1"/>
    </source>
</evidence>
<dbReference type="InterPro" id="IPR053931">
    <property type="entry name" value="RapZ_C"/>
</dbReference>
<evidence type="ECO:0000259" key="5">
    <source>
        <dbReference type="Pfam" id="PF03668"/>
    </source>
</evidence>
<organism evidence="7 8">
    <name type="scientific">Agrococcus carbonis</name>
    <dbReference type="NCBI Taxonomy" id="684552"/>
    <lineage>
        <taxon>Bacteria</taxon>
        <taxon>Bacillati</taxon>
        <taxon>Actinomycetota</taxon>
        <taxon>Actinomycetes</taxon>
        <taxon>Micrococcales</taxon>
        <taxon>Microbacteriaceae</taxon>
        <taxon>Agrococcus</taxon>
    </lineage>
</organism>
<dbReference type="Proteomes" id="UP000199649">
    <property type="component" value="Chromosome I"/>
</dbReference>